<keyword evidence="3" id="KW-1185">Reference proteome</keyword>
<dbReference type="SUPFAM" id="SSF48371">
    <property type="entry name" value="ARM repeat"/>
    <property type="match status" value="1"/>
</dbReference>
<comment type="caution">
    <text evidence="2">The sequence shown here is derived from an EMBL/GenBank/DDBJ whole genome shotgun (WGS) entry which is preliminary data.</text>
</comment>
<evidence type="ECO:0000313" key="3">
    <source>
        <dbReference type="Proteomes" id="UP001341840"/>
    </source>
</evidence>
<protein>
    <submittedName>
        <fullName evidence="2">Regulator of nonsense transcripts upf2</fullName>
    </submittedName>
</protein>
<dbReference type="InterPro" id="IPR039762">
    <property type="entry name" value="Nmd2/UPF2"/>
</dbReference>
<dbReference type="InterPro" id="IPR016024">
    <property type="entry name" value="ARM-type_fold"/>
</dbReference>
<dbReference type="InterPro" id="IPR003890">
    <property type="entry name" value="MIF4G-like_typ-3"/>
</dbReference>
<evidence type="ECO:0000259" key="1">
    <source>
        <dbReference type="Pfam" id="PF02854"/>
    </source>
</evidence>
<dbReference type="Pfam" id="PF02854">
    <property type="entry name" value="MIF4G"/>
    <property type="match status" value="1"/>
</dbReference>
<dbReference type="Proteomes" id="UP001341840">
    <property type="component" value="Unassembled WGS sequence"/>
</dbReference>
<proteinExistence type="predicted"/>
<dbReference type="EMBL" id="JASCZI010090762">
    <property type="protein sequence ID" value="MED6146184.1"/>
    <property type="molecule type" value="Genomic_DNA"/>
</dbReference>
<reference evidence="2 3" key="1">
    <citation type="journal article" date="2023" name="Plants (Basel)">
        <title>Bridging the Gap: Combining Genomics and Transcriptomics Approaches to Understand Stylosanthes scabra, an Orphan Legume from the Brazilian Caatinga.</title>
        <authorList>
            <person name="Ferreira-Neto J.R.C."/>
            <person name="da Silva M.D."/>
            <person name="Binneck E."/>
            <person name="de Melo N.F."/>
            <person name="da Silva R.H."/>
            <person name="de Melo A.L.T.M."/>
            <person name="Pandolfi V."/>
            <person name="Bustamante F.O."/>
            <person name="Brasileiro-Vidal A.C."/>
            <person name="Benko-Iseppon A.M."/>
        </authorList>
    </citation>
    <scope>NUCLEOTIDE SEQUENCE [LARGE SCALE GENOMIC DNA]</scope>
    <source>
        <tissue evidence="2">Leaves</tissue>
    </source>
</reference>
<organism evidence="2 3">
    <name type="scientific">Stylosanthes scabra</name>
    <dbReference type="NCBI Taxonomy" id="79078"/>
    <lineage>
        <taxon>Eukaryota</taxon>
        <taxon>Viridiplantae</taxon>
        <taxon>Streptophyta</taxon>
        <taxon>Embryophyta</taxon>
        <taxon>Tracheophyta</taxon>
        <taxon>Spermatophyta</taxon>
        <taxon>Magnoliopsida</taxon>
        <taxon>eudicotyledons</taxon>
        <taxon>Gunneridae</taxon>
        <taxon>Pentapetalae</taxon>
        <taxon>rosids</taxon>
        <taxon>fabids</taxon>
        <taxon>Fabales</taxon>
        <taxon>Fabaceae</taxon>
        <taxon>Papilionoideae</taxon>
        <taxon>50 kb inversion clade</taxon>
        <taxon>dalbergioids sensu lato</taxon>
        <taxon>Dalbergieae</taxon>
        <taxon>Pterocarpus clade</taxon>
        <taxon>Stylosanthes</taxon>
    </lineage>
</organism>
<feature type="domain" description="MIF4G" evidence="1">
    <location>
        <begin position="114"/>
        <end position="275"/>
    </location>
</feature>
<gene>
    <name evidence="2" type="primary">UPF2_1</name>
    <name evidence="2" type="ORF">PIB30_032222</name>
</gene>
<dbReference type="PANTHER" id="PTHR12839">
    <property type="entry name" value="NONSENSE-MEDIATED MRNA DECAY PROTEIN 2 UP-FRAMESHIFT SUPPRESSOR 2"/>
    <property type="match status" value="1"/>
</dbReference>
<evidence type="ECO:0000313" key="2">
    <source>
        <dbReference type="EMBL" id="MED6146184.1"/>
    </source>
</evidence>
<dbReference type="Gene3D" id="1.25.40.180">
    <property type="match status" value="1"/>
</dbReference>
<accession>A0ABU6TBS3</accession>
<name>A0ABU6TBS3_9FABA</name>
<dbReference type="PANTHER" id="PTHR12839:SF7">
    <property type="entry name" value="REGULATOR OF NONSENSE TRANSCRIPTS 2"/>
    <property type="match status" value="1"/>
</dbReference>
<sequence length="327" mass="36820">MVGLTMMLSAVGELLRYTIGCEEGDRPVVLGHGWRRWRKRMKVRVVRTLALNMDHHEDECRGGESNSKQDDEEAVARLEELKKSIEAKMALRQSNLNPDRPDSGFLRTLDSSIKRNTAVIKKLKQINEEQREALMDELRSVNLSKFVSEAVTAICDAKLRSSDIQAAVQICSLLHQRYKDFAPSLIQGLLKVFSPGKPGDESDADRNLKAMKKRSTLKLLLELYFVGVIEDGNIFINIIKDLTGMEQLKDRDATQTSLTLLSSFARQGRIFLGLPVSGPEIHDEFFKGLNITADQKKVFRKACFAFYDAAAELLQSEHSVRVPALVN</sequence>